<dbReference type="OrthoDB" id="449263at2759"/>
<dbReference type="Pfam" id="PF07971">
    <property type="entry name" value="Glyco_hydro_92"/>
    <property type="match status" value="1"/>
</dbReference>
<name>A0A409WS81_PSICY</name>
<dbReference type="GO" id="GO:0000224">
    <property type="term" value="F:peptide-N4-(N-acetyl-beta-glucosaminyl)asparagine amidase activity"/>
    <property type="evidence" value="ECO:0007669"/>
    <property type="project" value="TreeGrafter"/>
</dbReference>
<dbReference type="InterPro" id="IPR041371">
    <property type="entry name" value="GH92_N"/>
</dbReference>
<evidence type="ECO:0000313" key="4">
    <source>
        <dbReference type="EMBL" id="PPQ81380.1"/>
    </source>
</evidence>
<feature type="signal peptide" evidence="1">
    <location>
        <begin position="1"/>
        <end position="21"/>
    </location>
</feature>
<feature type="domain" description="Glycosyl hydrolase family 92 N-terminal" evidence="3">
    <location>
        <begin position="54"/>
        <end position="349"/>
    </location>
</feature>
<dbReference type="PANTHER" id="PTHR12143">
    <property type="entry name" value="PEPTIDE N-GLYCANASE PNGASE -RELATED"/>
    <property type="match status" value="1"/>
</dbReference>
<dbReference type="GO" id="GO:0006516">
    <property type="term" value="P:glycoprotein catabolic process"/>
    <property type="evidence" value="ECO:0007669"/>
    <property type="project" value="TreeGrafter"/>
</dbReference>
<dbReference type="SUPFAM" id="SSF48208">
    <property type="entry name" value="Six-hairpin glycosidases"/>
    <property type="match status" value="1"/>
</dbReference>
<dbReference type="EMBL" id="NHYD01003260">
    <property type="protein sequence ID" value="PPQ81380.1"/>
    <property type="molecule type" value="Genomic_DNA"/>
</dbReference>
<keyword evidence="5" id="KW-1185">Reference proteome</keyword>
<evidence type="ECO:0000259" key="3">
    <source>
        <dbReference type="Pfam" id="PF17678"/>
    </source>
</evidence>
<dbReference type="GO" id="GO:0005975">
    <property type="term" value="P:carbohydrate metabolic process"/>
    <property type="evidence" value="ECO:0007669"/>
    <property type="project" value="InterPro"/>
</dbReference>
<feature type="domain" description="Glycosyl hydrolase family 92" evidence="2">
    <location>
        <begin position="355"/>
        <end position="868"/>
    </location>
</feature>
<keyword evidence="1" id="KW-0732">Signal</keyword>
<comment type="caution">
    <text evidence="4">The sequence shown here is derived from an EMBL/GenBank/DDBJ whole genome shotgun (WGS) entry which is preliminary data.</text>
</comment>
<evidence type="ECO:0000313" key="5">
    <source>
        <dbReference type="Proteomes" id="UP000283269"/>
    </source>
</evidence>
<evidence type="ECO:0008006" key="6">
    <source>
        <dbReference type="Google" id="ProtNLM"/>
    </source>
</evidence>
<dbReference type="GO" id="GO:0005634">
    <property type="term" value="C:nucleus"/>
    <property type="evidence" value="ECO:0007669"/>
    <property type="project" value="TreeGrafter"/>
</dbReference>
<dbReference type="PANTHER" id="PTHR12143:SF25">
    <property type="entry name" value="FAMILY PROTEIN, PUTATIVE (AFU_ORTHOLOGUE AFUA_1G10790)-RELATED"/>
    <property type="match status" value="1"/>
</dbReference>
<feature type="chain" id="PRO_5019383432" description="Glycoside hydrolase family 92 protein" evidence="1">
    <location>
        <begin position="22"/>
        <end position="892"/>
    </location>
</feature>
<dbReference type="AlphaFoldDB" id="A0A409WS81"/>
<evidence type="ECO:0000256" key="1">
    <source>
        <dbReference type="SAM" id="SignalP"/>
    </source>
</evidence>
<dbReference type="GO" id="GO:0030246">
    <property type="term" value="F:carbohydrate binding"/>
    <property type="evidence" value="ECO:0007669"/>
    <property type="project" value="InterPro"/>
</dbReference>
<dbReference type="Gene3D" id="3.30.2080.10">
    <property type="entry name" value="GH92 mannosidase domain"/>
    <property type="match status" value="1"/>
</dbReference>
<dbReference type="GO" id="GO:0005829">
    <property type="term" value="C:cytosol"/>
    <property type="evidence" value="ECO:0007669"/>
    <property type="project" value="TreeGrafter"/>
</dbReference>
<protein>
    <recommendedName>
        <fullName evidence="6">Glycoside hydrolase family 92 protein</fullName>
    </recommendedName>
</protein>
<dbReference type="InterPro" id="IPR012939">
    <property type="entry name" value="Glyco_hydro_92"/>
</dbReference>
<dbReference type="Gene3D" id="1.20.1050.60">
    <property type="entry name" value="alpha-1,2-mannosidase"/>
    <property type="match status" value="1"/>
</dbReference>
<dbReference type="InterPro" id="IPR008928">
    <property type="entry name" value="6-hairpin_glycosidase_sf"/>
</dbReference>
<dbReference type="InterPro" id="IPR050883">
    <property type="entry name" value="PNGase"/>
</dbReference>
<reference evidence="4 5" key="1">
    <citation type="journal article" date="2018" name="Evol. Lett.">
        <title>Horizontal gene cluster transfer increased hallucinogenic mushroom diversity.</title>
        <authorList>
            <person name="Reynolds H.T."/>
            <person name="Vijayakumar V."/>
            <person name="Gluck-Thaler E."/>
            <person name="Korotkin H.B."/>
            <person name="Matheny P.B."/>
            <person name="Slot J.C."/>
        </authorList>
    </citation>
    <scope>NUCLEOTIDE SEQUENCE [LARGE SCALE GENOMIC DNA]</scope>
    <source>
        <strain evidence="4 5">2631</strain>
    </source>
</reference>
<evidence type="ECO:0000259" key="2">
    <source>
        <dbReference type="Pfam" id="PF07971"/>
    </source>
</evidence>
<dbReference type="Pfam" id="PF17678">
    <property type="entry name" value="Glyco_hydro_92N"/>
    <property type="match status" value="1"/>
</dbReference>
<organism evidence="4 5">
    <name type="scientific">Psilocybe cyanescens</name>
    <dbReference type="NCBI Taxonomy" id="93625"/>
    <lineage>
        <taxon>Eukaryota</taxon>
        <taxon>Fungi</taxon>
        <taxon>Dikarya</taxon>
        <taxon>Basidiomycota</taxon>
        <taxon>Agaricomycotina</taxon>
        <taxon>Agaricomycetes</taxon>
        <taxon>Agaricomycetidae</taxon>
        <taxon>Agaricales</taxon>
        <taxon>Agaricineae</taxon>
        <taxon>Strophariaceae</taxon>
        <taxon>Psilocybe</taxon>
    </lineage>
</organism>
<accession>A0A409WS81</accession>
<dbReference type="Gene3D" id="2.70.98.10">
    <property type="match status" value="1"/>
</dbReference>
<dbReference type="STRING" id="93625.A0A409WS81"/>
<sequence>MRTLFHLFIVVNGLGVVSVSAQSALSSASPASASAASTKPTRPIPKISDPASLVIPFIGTTNGGHVFPGKSTYADVLLIVVQCATLPHGMIKAGMDTDSPGNHAGYDGDPTFNVTGFSQLHDSGTGGAVPLSNFKLFPFLQCSTFEKCPTSMANRKILRKVLPNGLPDDFASPGYFSTNLSNSIRVELTATRRTALHRYTFPAGTANPHLLVDITNDGQKSSTNPVMTLDPDTARVEGGASFSASFGPGRYNAFTCVDFKAEGFTLGKPTEYGVWLSNFPVRGSTNLLQTYYGEQLSSSSSLIFYMVHTSQSNQKITNAGFVSEMGALFTFNPSPSNGPTSILARVGVSFISSAQACANAQEEIPDFDFDKVHAANRAQWNDLLGRVQVDTTGVDLETTQLFYSSLYRTHISPADYTGENPKWNSTEPYFDSLYCNWDTYRTLYPLMSLHDPVTFSRIVRGMIDIQKHEGWLPECRGATAQHFIQGGTNADPILGEFFVKFNKQAAALNVSPTDLYNALLADAEIQSSNWNLQGRQANLWKQLGYIPQDMFDAGGANTKQVSRTLEHAFNDFAISQVAKALGKTADEQKYLKRAGNFANVWNPNITVPDSPGVLGMMQPRFADGTFNFTDPRHCSIHDPAKATCFLNAANRDGFYEVASCLLNETYPSSCVTQYVPQDTAKLIQLQGGVESFITRLDFIFNQSYFDSTDEPSQQMPFMYHYANRPGLSTQRSRQVIAQFFNTSTNGLPGNDGMPTLRYLLITYLTRPLIDSGAMGSYAAFYLAGMYPLPATQQILLSSSYFPQISFFNPLFNTTTTIVSHGFTGNPSDGTGGNVFVKSVAVNGKPYKSNCYLDWDVFVSGSLVELTLSNDITLGCGSGKNALPPSISTGGYN</sequence>
<proteinExistence type="predicted"/>
<dbReference type="InParanoid" id="A0A409WS81"/>
<dbReference type="Gene3D" id="1.20.1610.10">
    <property type="entry name" value="alpha-1,2-mannosidases domains"/>
    <property type="match status" value="1"/>
</dbReference>
<gene>
    <name evidence="4" type="ORF">CVT25_015901</name>
</gene>
<dbReference type="InterPro" id="IPR014718">
    <property type="entry name" value="GH-type_carb-bd"/>
</dbReference>
<dbReference type="Proteomes" id="UP000283269">
    <property type="component" value="Unassembled WGS sequence"/>
</dbReference>